<protein>
    <submittedName>
        <fullName evidence="2">Uncharacterized protein</fullName>
    </submittedName>
</protein>
<dbReference type="EMBL" id="CADCWJ010000221">
    <property type="protein sequence ID" value="CAA9552051.1"/>
    <property type="molecule type" value="Genomic_DNA"/>
</dbReference>
<reference evidence="2" key="1">
    <citation type="submission" date="2020-02" db="EMBL/GenBank/DDBJ databases">
        <authorList>
            <person name="Meier V. D."/>
        </authorList>
    </citation>
    <scope>NUCLEOTIDE SEQUENCE</scope>
    <source>
        <strain evidence="2">AVDCRST_MAG87</strain>
    </source>
</reference>
<name>A0A6J4UKJ0_9BACT</name>
<accession>A0A6J4UKJ0</accession>
<dbReference type="AlphaFoldDB" id="A0A6J4UKJ0"/>
<feature type="region of interest" description="Disordered" evidence="1">
    <location>
        <begin position="1"/>
        <end position="54"/>
    </location>
</feature>
<sequence>VKGDDQSGSHPLVGQRRQGNLWPTEQRPTAANGSVREMQDVRWTSPRNPKPGGL</sequence>
<evidence type="ECO:0000256" key="1">
    <source>
        <dbReference type="SAM" id="MobiDB-lite"/>
    </source>
</evidence>
<proteinExistence type="predicted"/>
<evidence type="ECO:0000313" key="2">
    <source>
        <dbReference type="EMBL" id="CAA9552051.1"/>
    </source>
</evidence>
<feature type="non-terminal residue" evidence="2">
    <location>
        <position position="1"/>
    </location>
</feature>
<organism evidence="2">
    <name type="scientific">uncultured Thermomicrobiales bacterium</name>
    <dbReference type="NCBI Taxonomy" id="1645740"/>
    <lineage>
        <taxon>Bacteria</taxon>
        <taxon>Pseudomonadati</taxon>
        <taxon>Thermomicrobiota</taxon>
        <taxon>Thermomicrobia</taxon>
        <taxon>Thermomicrobiales</taxon>
        <taxon>environmental samples</taxon>
    </lineage>
</organism>
<feature type="non-terminal residue" evidence="2">
    <location>
        <position position="54"/>
    </location>
</feature>
<feature type="compositionally biased region" description="Polar residues" evidence="1">
    <location>
        <begin position="17"/>
        <end position="32"/>
    </location>
</feature>
<gene>
    <name evidence="2" type="ORF">AVDCRST_MAG87-940</name>
</gene>